<dbReference type="PANTHER" id="PTHR30349:SF77">
    <property type="entry name" value="TYROSINE RECOMBINASE XERC"/>
    <property type="match status" value="1"/>
</dbReference>
<keyword evidence="2" id="KW-0229">DNA integration</keyword>
<evidence type="ECO:0000259" key="4">
    <source>
        <dbReference type="PROSITE" id="PS51898"/>
    </source>
</evidence>
<dbReference type="GO" id="GO:0006310">
    <property type="term" value="P:DNA recombination"/>
    <property type="evidence" value="ECO:0007669"/>
    <property type="project" value="UniProtKB-KW"/>
</dbReference>
<dbReference type="Pfam" id="PF00589">
    <property type="entry name" value="Phage_integrase"/>
    <property type="match status" value="1"/>
</dbReference>
<dbReference type="InterPro" id="IPR002104">
    <property type="entry name" value="Integrase_catalytic"/>
</dbReference>
<dbReference type="InterPro" id="IPR013762">
    <property type="entry name" value="Integrase-like_cat_sf"/>
</dbReference>
<comment type="caution">
    <text evidence="5">The sequence shown here is derived from an EMBL/GenBank/DDBJ whole genome shotgun (WGS) entry which is preliminary data.</text>
</comment>
<keyword evidence="3" id="KW-0233">DNA recombination</keyword>
<dbReference type="PROSITE" id="PS51898">
    <property type="entry name" value="TYR_RECOMBINASE"/>
    <property type="match status" value="1"/>
</dbReference>
<dbReference type="PANTHER" id="PTHR30349">
    <property type="entry name" value="PHAGE INTEGRASE-RELATED"/>
    <property type="match status" value="1"/>
</dbReference>
<organism evidence="5">
    <name type="scientific">marine sediment metagenome</name>
    <dbReference type="NCBI Taxonomy" id="412755"/>
    <lineage>
        <taxon>unclassified sequences</taxon>
        <taxon>metagenomes</taxon>
        <taxon>ecological metagenomes</taxon>
    </lineage>
</organism>
<evidence type="ECO:0000313" key="5">
    <source>
        <dbReference type="EMBL" id="GAG36166.1"/>
    </source>
</evidence>
<dbReference type="GO" id="GO:0015074">
    <property type="term" value="P:DNA integration"/>
    <property type="evidence" value="ECO:0007669"/>
    <property type="project" value="UniProtKB-KW"/>
</dbReference>
<name>X0YH64_9ZZZZ</name>
<dbReference type="Gene3D" id="1.10.443.10">
    <property type="entry name" value="Intergrase catalytic core"/>
    <property type="match status" value="1"/>
</dbReference>
<feature type="domain" description="Tyr recombinase" evidence="4">
    <location>
        <begin position="1"/>
        <end position="133"/>
    </location>
</feature>
<comment type="subcellular location">
    <subcellularLocation>
        <location evidence="1">Cytoplasm</location>
    </subcellularLocation>
</comment>
<dbReference type="EMBL" id="BARS01047083">
    <property type="protein sequence ID" value="GAG36166.1"/>
    <property type="molecule type" value="Genomic_DNA"/>
</dbReference>
<proteinExistence type="predicted"/>
<dbReference type="GO" id="GO:0005737">
    <property type="term" value="C:cytoplasm"/>
    <property type="evidence" value="ECO:0007669"/>
    <property type="project" value="UniProtKB-SubCell"/>
</dbReference>
<gene>
    <name evidence="5" type="ORF">S01H1_70772</name>
</gene>
<dbReference type="GO" id="GO:0003677">
    <property type="term" value="F:DNA binding"/>
    <property type="evidence" value="ECO:0007669"/>
    <property type="project" value="InterPro"/>
</dbReference>
<protein>
    <recommendedName>
        <fullName evidence="4">Tyr recombinase domain-containing protein</fullName>
    </recommendedName>
</protein>
<evidence type="ECO:0000256" key="2">
    <source>
        <dbReference type="ARBA" id="ARBA00022908"/>
    </source>
</evidence>
<accession>X0YH64</accession>
<evidence type="ECO:0000256" key="3">
    <source>
        <dbReference type="ARBA" id="ARBA00023172"/>
    </source>
</evidence>
<reference evidence="5" key="1">
    <citation type="journal article" date="2014" name="Front. Microbiol.">
        <title>High frequency of phylogenetically diverse reductive dehalogenase-homologous genes in deep subseafloor sedimentary metagenomes.</title>
        <authorList>
            <person name="Kawai M."/>
            <person name="Futagami T."/>
            <person name="Toyoda A."/>
            <person name="Takaki Y."/>
            <person name="Nishi S."/>
            <person name="Hori S."/>
            <person name="Arai W."/>
            <person name="Tsubouchi T."/>
            <person name="Morono Y."/>
            <person name="Uchiyama I."/>
            <person name="Ito T."/>
            <person name="Fujiyama A."/>
            <person name="Inagaki F."/>
            <person name="Takami H."/>
        </authorList>
    </citation>
    <scope>NUCLEOTIDE SEQUENCE</scope>
    <source>
        <strain evidence="5">Expedition CK06-06</strain>
    </source>
</reference>
<dbReference type="InterPro" id="IPR050090">
    <property type="entry name" value="Tyrosine_recombinase_XerCD"/>
</dbReference>
<dbReference type="AlphaFoldDB" id="X0YH64"/>
<evidence type="ECO:0000256" key="1">
    <source>
        <dbReference type="ARBA" id="ARBA00004496"/>
    </source>
</evidence>
<dbReference type="InterPro" id="IPR011010">
    <property type="entry name" value="DNA_brk_join_enz"/>
</dbReference>
<dbReference type="SUPFAM" id="SSF56349">
    <property type="entry name" value="DNA breaking-rejoining enzymes"/>
    <property type="match status" value="1"/>
</dbReference>
<sequence length="139" mass="16017">MDRIDFISGVVKVLGKGRKERLTPIGDKALRVIRDYLDRRDVKKLTDKKAVFLNKNGGRLTDRSVRRIVGKYIKRVSLRNGISPHTLRHSFATHLLNRGADLRSVQELLGHMNLSTTQIYTHVTTKRMKEVYDKSHPRA</sequence>